<dbReference type="PANTHER" id="PTHR42756">
    <property type="entry name" value="TRANSCRIPTIONAL REGULATOR, MARR"/>
    <property type="match status" value="1"/>
</dbReference>
<dbReference type="PRINTS" id="PR00598">
    <property type="entry name" value="HTHMARR"/>
</dbReference>
<evidence type="ECO:0000259" key="4">
    <source>
        <dbReference type="PROSITE" id="PS50995"/>
    </source>
</evidence>
<dbReference type="PROSITE" id="PS50995">
    <property type="entry name" value="HTH_MARR_2"/>
    <property type="match status" value="1"/>
</dbReference>
<dbReference type="InterPro" id="IPR036388">
    <property type="entry name" value="WH-like_DNA-bd_sf"/>
</dbReference>
<dbReference type="InterPro" id="IPR000835">
    <property type="entry name" value="HTH_MarR-typ"/>
</dbReference>
<dbReference type="SUPFAM" id="SSF46785">
    <property type="entry name" value="Winged helix' DNA-binding domain"/>
    <property type="match status" value="1"/>
</dbReference>
<dbReference type="Gene3D" id="1.10.10.10">
    <property type="entry name" value="Winged helix-like DNA-binding domain superfamily/Winged helix DNA-binding domain"/>
    <property type="match status" value="1"/>
</dbReference>
<dbReference type="EMBL" id="FNJU01000009">
    <property type="protein sequence ID" value="SDP85430.1"/>
    <property type="molecule type" value="Genomic_DNA"/>
</dbReference>
<evidence type="ECO:0000256" key="1">
    <source>
        <dbReference type="ARBA" id="ARBA00023015"/>
    </source>
</evidence>
<keyword evidence="6" id="KW-1185">Reference proteome</keyword>
<dbReference type="Pfam" id="PF01047">
    <property type="entry name" value="MarR"/>
    <property type="match status" value="1"/>
</dbReference>
<keyword evidence="1" id="KW-0805">Transcription regulation</keyword>
<evidence type="ECO:0000256" key="2">
    <source>
        <dbReference type="ARBA" id="ARBA00023125"/>
    </source>
</evidence>
<dbReference type="PROSITE" id="PS01117">
    <property type="entry name" value="HTH_MARR_1"/>
    <property type="match status" value="1"/>
</dbReference>
<dbReference type="Proteomes" id="UP000199159">
    <property type="component" value="Unassembled WGS sequence"/>
</dbReference>
<name>A0A1H0W3V7_9BACI</name>
<dbReference type="STRING" id="930152.SAMN05216565_10936"/>
<reference evidence="6" key="1">
    <citation type="submission" date="2016-10" db="EMBL/GenBank/DDBJ databases">
        <authorList>
            <person name="Varghese N."/>
            <person name="Submissions S."/>
        </authorList>
    </citation>
    <scope>NUCLEOTIDE SEQUENCE [LARGE SCALE GENOMIC DNA]</scope>
    <source>
        <strain evidence="6">IBRC-M10078</strain>
    </source>
</reference>
<dbReference type="RefSeq" id="WP_090856590.1">
    <property type="nucleotide sequence ID" value="NZ_FNJU01000009.1"/>
</dbReference>
<protein>
    <submittedName>
        <fullName evidence="5">DNA-binding transcriptional regulator, MarR family</fullName>
    </submittedName>
</protein>
<dbReference type="OrthoDB" id="9799663at2"/>
<dbReference type="GO" id="GO:0003700">
    <property type="term" value="F:DNA-binding transcription factor activity"/>
    <property type="evidence" value="ECO:0007669"/>
    <property type="project" value="InterPro"/>
</dbReference>
<dbReference type="AlphaFoldDB" id="A0A1H0W3V7"/>
<evidence type="ECO:0000313" key="6">
    <source>
        <dbReference type="Proteomes" id="UP000199159"/>
    </source>
</evidence>
<keyword evidence="2 5" id="KW-0238">DNA-binding</keyword>
<keyword evidence="3" id="KW-0804">Transcription</keyword>
<evidence type="ECO:0000256" key="3">
    <source>
        <dbReference type="ARBA" id="ARBA00023163"/>
    </source>
</evidence>
<gene>
    <name evidence="5" type="ORF">SAMN05216565_10936</name>
</gene>
<accession>A0A1H0W3V7</accession>
<dbReference type="GO" id="GO:0003677">
    <property type="term" value="F:DNA binding"/>
    <property type="evidence" value="ECO:0007669"/>
    <property type="project" value="UniProtKB-KW"/>
</dbReference>
<dbReference type="CDD" id="cd00090">
    <property type="entry name" value="HTH_ARSR"/>
    <property type="match status" value="1"/>
</dbReference>
<dbReference type="PANTHER" id="PTHR42756:SF1">
    <property type="entry name" value="TRANSCRIPTIONAL REPRESSOR OF EMRAB OPERON"/>
    <property type="match status" value="1"/>
</dbReference>
<feature type="domain" description="HTH marR-type" evidence="4">
    <location>
        <begin position="6"/>
        <end position="138"/>
    </location>
</feature>
<organism evidence="5 6">
    <name type="scientific">Litchfieldia salsa</name>
    <dbReference type="NCBI Taxonomy" id="930152"/>
    <lineage>
        <taxon>Bacteria</taxon>
        <taxon>Bacillati</taxon>
        <taxon>Bacillota</taxon>
        <taxon>Bacilli</taxon>
        <taxon>Bacillales</taxon>
        <taxon>Bacillaceae</taxon>
        <taxon>Litchfieldia</taxon>
    </lineage>
</organism>
<dbReference type="SMART" id="SM00347">
    <property type="entry name" value="HTH_MARR"/>
    <property type="match status" value="1"/>
</dbReference>
<dbReference type="InterPro" id="IPR023187">
    <property type="entry name" value="Tscrpt_reg_MarR-type_CS"/>
</dbReference>
<dbReference type="InterPro" id="IPR011991">
    <property type="entry name" value="ArsR-like_HTH"/>
</dbReference>
<sequence length="145" mass="16711">MKNFVNDYIGILIHHTDLALTSYVKAKLEPLNIAPEQNLIMLLLLEKNGLTQNEIAQKLNKDKTNIARMISNLEKKGFIRRHVNEVDRRSLNVYLTDCGEKLGEKLYPIAREHNQVVCSGISEEELLIVQKVLMKMRRNVENNAK</sequence>
<proteinExistence type="predicted"/>
<evidence type="ECO:0000313" key="5">
    <source>
        <dbReference type="EMBL" id="SDP85430.1"/>
    </source>
</evidence>
<dbReference type="InterPro" id="IPR036390">
    <property type="entry name" value="WH_DNA-bd_sf"/>
</dbReference>